<keyword evidence="2" id="KW-0863">Zinc-finger</keyword>
<dbReference type="InterPro" id="IPR034154">
    <property type="entry name" value="TOPRIM_DnaG/twinkle"/>
</dbReference>
<dbReference type="InterPro" id="IPR036977">
    <property type="entry name" value="DNA_primase_Znf_CHC2"/>
</dbReference>
<dbReference type="SMART" id="SM00400">
    <property type="entry name" value="ZnF_CHCC"/>
    <property type="match status" value="1"/>
</dbReference>
<evidence type="ECO:0000259" key="4">
    <source>
        <dbReference type="SMART" id="SM00400"/>
    </source>
</evidence>
<dbReference type="EMBL" id="JARXIC010000003">
    <property type="protein sequence ID" value="MDQ8193382.1"/>
    <property type="molecule type" value="Genomic_DNA"/>
</dbReference>
<evidence type="ECO:0000313" key="6">
    <source>
        <dbReference type="Proteomes" id="UP001243717"/>
    </source>
</evidence>
<comment type="caution">
    <text evidence="5">The sequence shown here is derived from an EMBL/GenBank/DDBJ whole genome shotgun (WGS) entry which is preliminary data.</text>
</comment>
<name>A0ABU1AEZ8_9BACT</name>
<evidence type="ECO:0000256" key="2">
    <source>
        <dbReference type="ARBA" id="ARBA00022771"/>
    </source>
</evidence>
<feature type="domain" description="Zinc finger CHC2-type" evidence="4">
    <location>
        <begin position="34"/>
        <end position="83"/>
    </location>
</feature>
<keyword evidence="3" id="KW-0862">Zinc</keyword>
<evidence type="ECO:0000256" key="1">
    <source>
        <dbReference type="ARBA" id="ARBA00022723"/>
    </source>
</evidence>
<dbReference type="RefSeq" id="WP_308983886.1">
    <property type="nucleotide sequence ID" value="NZ_JARXIC010000003.1"/>
</dbReference>
<protein>
    <submittedName>
        <fullName evidence="5">CHC2 zinc finger domain-containing protein</fullName>
    </submittedName>
</protein>
<reference evidence="5 6" key="1">
    <citation type="submission" date="2023-04" db="EMBL/GenBank/DDBJ databases">
        <title>A novel bacteria isolated from coastal sediment.</title>
        <authorList>
            <person name="Liu X.-J."/>
            <person name="Du Z.-J."/>
        </authorList>
    </citation>
    <scope>NUCLEOTIDE SEQUENCE [LARGE SCALE GENOMIC DNA]</scope>
    <source>
        <strain evidence="5 6">SDUM461004</strain>
    </source>
</reference>
<evidence type="ECO:0000313" key="5">
    <source>
        <dbReference type="EMBL" id="MDQ8193382.1"/>
    </source>
</evidence>
<dbReference type="PANTHER" id="PTHR30313">
    <property type="entry name" value="DNA PRIMASE"/>
    <property type="match status" value="1"/>
</dbReference>
<dbReference type="InterPro" id="IPR002694">
    <property type="entry name" value="Znf_CHC2"/>
</dbReference>
<dbReference type="Gene3D" id="3.40.1360.10">
    <property type="match status" value="1"/>
</dbReference>
<sequence>MIDLDQIKAAVTIPDAWRKLGLPGEPRPGCIRSPFREDRKPSFSISSDGKRFKDFATGESGDVLDFVMEATGKDFTESLAWLTGGTRAFTLKATPKPAQRSTEPTRPFTLPAIDDGSIEDLDTVARSRRFDGWYGLQLAISAGHLGFCQYRGRRCWIAYDDAGRVAQVRRVDGLPFNNGAKALTLSGSNARYPIGASSIRDMTTTIYLCEGLGDWLSAISMHAFEDEGEWSAVCMLGASMKIDELSLAKFVGKRVIIYAQHDDAGRNAAQVWANQLKPFAAQVTAMMPDIPGSDLNDAFVEQLESENNE</sequence>
<dbReference type="Proteomes" id="UP001243717">
    <property type="component" value="Unassembled WGS sequence"/>
</dbReference>
<dbReference type="Gene3D" id="3.90.580.10">
    <property type="entry name" value="Zinc finger, CHC2-type domain"/>
    <property type="match status" value="1"/>
</dbReference>
<dbReference type="Pfam" id="PF13155">
    <property type="entry name" value="Toprim_2"/>
    <property type="match status" value="1"/>
</dbReference>
<keyword evidence="1" id="KW-0479">Metal-binding</keyword>
<gene>
    <name evidence="5" type="ORF">QEH59_03030</name>
</gene>
<dbReference type="PANTHER" id="PTHR30313:SF2">
    <property type="entry name" value="DNA PRIMASE"/>
    <property type="match status" value="1"/>
</dbReference>
<accession>A0ABU1AEZ8</accession>
<keyword evidence="6" id="KW-1185">Reference proteome</keyword>
<organism evidence="5 6">
    <name type="scientific">Thalassobacterium sedimentorum</name>
    <dbReference type="NCBI Taxonomy" id="3041258"/>
    <lineage>
        <taxon>Bacteria</taxon>
        <taxon>Pseudomonadati</taxon>
        <taxon>Verrucomicrobiota</taxon>
        <taxon>Opitutia</taxon>
        <taxon>Puniceicoccales</taxon>
        <taxon>Coraliomargaritaceae</taxon>
        <taxon>Thalassobacterium</taxon>
    </lineage>
</organism>
<dbReference type="SUPFAM" id="SSF57783">
    <property type="entry name" value="Zinc beta-ribbon"/>
    <property type="match status" value="1"/>
</dbReference>
<dbReference type="CDD" id="cd01029">
    <property type="entry name" value="TOPRIM_primases"/>
    <property type="match status" value="1"/>
</dbReference>
<dbReference type="InterPro" id="IPR050219">
    <property type="entry name" value="DnaG_primase"/>
</dbReference>
<evidence type="ECO:0000256" key="3">
    <source>
        <dbReference type="ARBA" id="ARBA00022833"/>
    </source>
</evidence>
<proteinExistence type="predicted"/>
<dbReference type="Pfam" id="PF01807">
    <property type="entry name" value="Zn_ribbon_DnaG"/>
    <property type="match status" value="1"/>
</dbReference>